<dbReference type="Proteomes" id="UP000276133">
    <property type="component" value="Unassembled WGS sequence"/>
</dbReference>
<gene>
    <name evidence="2" type="ORF">BpHYR1_027701</name>
</gene>
<keyword evidence="1" id="KW-1133">Transmembrane helix</keyword>
<dbReference type="EMBL" id="REGN01007334">
    <property type="protein sequence ID" value="RNA06606.1"/>
    <property type="molecule type" value="Genomic_DNA"/>
</dbReference>
<dbReference type="AlphaFoldDB" id="A0A3M7Q576"/>
<evidence type="ECO:0000313" key="2">
    <source>
        <dbReference type="EMBL" id="RNA06606.1"/>
    </source>
</evidence>
<sequence>MSKEKKFQSIKTFKNIVALFSGVSPAFERSSYLSKDGDGFIIIHALLVILIRDFISISFYLIVYQLDDESDQF</sequence>
<evidence type="ECO:0000313" key="3">
    <source>
        <dbReference type="Proteomes" id="UP000276133"/>
    </source>
</evidence>
<keyword evidence="1" id="KW-0812">Transmembrane</keyword>
<keyword evidence="1" id="KW-0472">Membrane</keyword>
<protein>
    <submittedName>
        <fullName evidence="2">Uncharacterized protein</fullName>
    </submittedName>
</protein>
<name>A0A3M7Q576_BRAPC</name>
<comment type="caution">
    <text evidence="2">The sequence shown here is derived from an EMBL/GenBank/DDBJ whole genome shotgun (WGS) entry which is preliminary data.</text>
</comment>
<keyword evidence="3" id="KW-1185">Reference proteome</keyword>
<organism evidence="2 3">
    <name type="scientific">Brachionus plicatilis</name>
    <name type="common">Marine rotifer</name>
    <name type="synonym">Brachionus muelleri</name>
    <dbReference type="NCBI Taxonomy" id="10195"/>
    <lineage>
        <taxon>Eukaryota</taxon>
        <taxon>Metazoa</taxon>
        <taxon>Spiralia</taxon>
        <taxon>Gnathifera</taxon>
        <taxon>Rotifera</taxon>
        <taxon>Eurotatoria</taxon>
        <taxon>Monogononta</taxon>
        <taxon>Pseudotrocha</taxon>
        <taxon>Ploima</taxon>
        <taxon>Brachionidae</taxon>
        <taxon>Brachionus</taxon>
    </lineage>
</organism>
<proteinExistence type="predicted"/>
<accession>A0A3M7Q576</accession>
<reference evidence="2 3" key="1">
    <citation type="journal article" date="2018" name="Sci. Rep.">
        <title>Genomic signatures of local adaptation to the degree of environmental predictability in rotifers.</title>
        <authorList>
            <person name="Franch-Gras L."/>
            <person name="Hahn C."/>
            <person name="Garcia-Roger E.M."/>
            <person name="Carmona M.J."/>
            <person name="Serra M."/>
            <person name="Gomez A."/>
        </authorList>
    </citation>
    <scope>NUCLEOTIDE SEQUENCE [LARGE SCALE GENOMIC DNA]</scope>
    <source>
        <strain evidence="2">HYR1</strain>
    </source>
</reference>
<evidence type="ECO:0000256" key="1">
    <source>
        <dbReference type="SAM" id="Phobius"/>
    </source>
</evidence>
<feature type="transmembrane region" description="Helical" evidence="1">
    <location>
        <begin position="39"/>
        <end position="63"/>
    </location>
</feature>